<proteinExistence type="predicted"/>
<dbReference type="PROSITE" id="PS50995">
    <property type="entry name" value="HTH_MARR_2"/>
    <property type="match status" value="1"/>
</dbReference>
<comment type="caution">
    <text evidence="3">The sequence shown here is derived from an EMBL/GenBank/DDBJ whole genome shotgun (WGS) entry which is preliminary data.</text>
</comment>
<evidence type="ECO:0000313" key="3">
    <source>
        <dbReference type="EMBL" id="RBI83389.1"/>
    </source>
</evidence>
<gene>
    <name evidence="3" type="ORF">DRV85_16050</name>
</gene>
<evidence type="ECO:0000256" key="1">
    <source>
        <dbReference type="SAM" id="MobiDB-lite"/>
    </source>
</evidence>
<dbReference type="SUPFAM" id="SSF46785">
    <property type="entry name" value="Winged helix' DNA-binding domain"/>
    <property type="match status" value="1"/>
</dbReference>
<feature type="domain" description="HTH marR-type" evidence="2">
    <location>
        <begin position="1"/>
        <end position="129"/>
    </location>
</feature>
<dbReference type="InterPro" id="IPR036388">
    <property type="entry name" value="WH-like_DNA-bd_sf"/>
</dbReference>
<dbReference type="AlphaFoldDB" id="A0A365U525"/>
<dbReference type="OrthoDB" id="7840336at2"/>
<feature type="compositionally biased region" description="Basic and acidic residues" evidence="1">
    <location>
        <begin position="145"/>
        <end position="154"/>
    </location>
</feature>
<dbReference type="GO" id="GO:0006950">
    <property type="term" value="P:response to stress"/>
    <property type="evidence" value="ECO:0007669"/>
    <property type="project" value="TreeGrafter"/>
</dbReference>
<dbReference type="PANTHER" id="PTHR33164">
    <property type="entry name" value="TRANSCRIPTIONAL REGULATOR, MARR FAMILY"/>
    <property type="match status" value="1"/>
</dbReference>
<protein>
    <submittedName>
        <fullName evidence="3">MarR family transcriptional regulator</fullName>
    </submittedName>
</protein>
<dbReference type="Proteomes" id="UP000253370">
    <property type="component" value="Unassembled WGS sequence"/>
</dbReference>
<sequence>MLVSYVVLGNNAVTNRYIEKVYGMPVHAWSTLFAISMFPGIRAKEIKQLFPRPQNTISRAASLLDARGLIRQETSPTDAREKRLYITDKGAEILAEIRATSLERQEELFAPLDEAERETFFRLARKIADGPQLLTSRAMDPAGAETRERRDASA</sequence>
<evidence type="ECO:0000313" key="4">
    <source>
        <dbReference type="Proteomes" id="UP000253370"/>
    </source>
</evidence>
<dbReference type="InterPro" id="IPR036390">
    <property type="entry name" value="WH_DNA-bd_sf"/>
</dbReference>
<dbReference type="InterPro" id="IPR000835">
    <property type="entry name" value="HTH_MarR-typ"/>
</dbReference>
<reference evidence="3 4" key="1">
    <citation type="submission" date="2018-07" db="EMBL/GenBank/DDBJ databases">
        <title>Rhodosalinus sp. strain E84T genomic sequence and assembly.</title>
        <authorList>
            <person name="Liu Z.-W."/>
            <person name="Lu D.-C."/>
        </authorList>
    </citation>
    <scope>NUCLEOTIDE SEQUENCE [LARGE SCALE GENOMIC DNA]</scope>
    <source>
        <strain evidence="3 4">E84</strain>
    </source>
</reference>
<dbReference type="Gene3D" id="1.10.10.10">
    <property type="entry name" value="Winged helix-like DNA-binding domain superfamily/Winged helix DNA-binding domain"/>
    <property type="match status" value="1"/>
</dbReference>
<dbReference type="PANTHER" id="PTHR33164:SF57">
    <property type="entry name" value="MARR-FAMILY TRANSCRIPTIONAL REGULATOR"/>
    <property type="match status" value="1"/>
</dbReference>
<organism evidence="3 4">
    <name type="scientific">Rhodosalinus halophilus</name>
    <dbReference type="NCBI Taxonomy" id="2259333"/>
    <lineage>
        <taxon>Bacteria</taxon>
        <taxon>Pseudomonadati</taxon>
        <taxon>Pseudomonadota</taxon>
        <taxon>Alphaproteobacteria</taxon>
        <taxon>Rhodobacterales</taxon>
        <taxon>Paracoccaceae</taxon>
        <taxon>Rhodosalinus</taxon>
    </lineage>
</organism>
<keyword evidence="4" id="KW-1185">Reference proteome</keyword>
<accession>A0A365U525</accession>
<evidence type="ECO:0000259" key="2">
    <source>
        <dbReference type="PROSITE" id="PS50995"/>
    </source>
</evidence>
<dbReference type="PRINTS" id="PR00598">
    <property type="entry name" value="HTHMARR"/>
</dbReference>
<feature type="region of interest" description="Disordered" evidence="1">
    <location>
        <begin position="134"/>
        <end position="154"/>
    </location>
</feature>
<dbReference type="GO" id="GO:0003700">
    <property type="term" value="F:DNA-binding transcription factor activity"/>
    <property type="evidence" value="ECO:0007669"/>
    <property type="project" value="InterPro"/>
</dbReference>
<dbReference type="InterPro" id="IPR039422">
    <property type="entry name" value="MarR/SlyA-like"/>
</dbReference>
<dbReference type="EMBL" id="QNTQ01000018">
    <property type="protein sequence ID" value="RBI83389.1"/>
    <property type="molecule type" value="Genomic_DNA"/>
</dbReference>
<dbReference type="Pfam" id="PF12802">
    <property type="entry name" value="MarR_2"/>
    <property type="match status" value="1"/>
</dbReference>
<dbReference type="SMART" id="SM00347">
    <property type="entry name" value="HTH_MARR"/>
    <property type="match status" value="1"/>
</dbReference>
<name>A0A365U525_9RHOB</name>